<dbReference type="AlphaFoldDB" id="A0A1H3SHR6"/>
<dbReference type="STRING" id="1244108.SAMN05444004_1126"/>
<accession>A0A1H3SHR6</accession>
<evidence type="ECO:0000313" key="1">
    <source>
        <dbReference type="EMBL" id="SDZ37238.1"/>
    </source>
</evidence>
<protein>
    <submittedName>
        <fullName evidence="1">Uncharacterized protein</fullName>
    </submittedName>
</protein>
<organism evidence="1 2">
    <name type="scientific">Jannaschia faecimaris</name>
    <dbReference type="NCBI Taxonomy" id="1244108"/>
    <lineage>
        <taxon>Bacteria</taxon>
        <taxon>Pseudomonadati</taxon>
        <taxon>Pseudomonadota</taxon>
        <taxon>Alphaproteobacteria</taxon>
        <taxon>Rhodobacterales</taxon>
        <taxon>Roseobacteraceae</taxon>
        <taxon>Jannaschia</taxon>
    </lineage>
</organism>
<reference evidence="2" key="1">
    <citation type="submission" date="2016-10" db="EMBL/GenBank/DDBJ databases">
        <authorList>
            <person name="Varghese N."/>
            <person name="Submissions S."/>
        </authorList>
    </citation>
    <scope>NUCLEOTIDE SEQUENCE [LARGE SCALE GENOMIC DNA]</scope>
    <source>
        <strain evidence="2">DSM 100420</strain>
    </source>
</reference>
<keyword evidence="2" id="KW-1185">Reference proteome</keyword>
<gene>
    <name evidence="1" type="ORF">SAMN05444004_1126</name>
</gene>
<sequence>MQGVKIKFENTEGIYAYVDDVAQFVDAIPNKAVGPIRKLFIDMVNGSKDVMDIYNEHPYSSEWRAAVTDTGNLLDNATWELNSVRAHQTRIGMGILIMPHFIHPIGSWRNFSPEHS</sequence>
<name>A0A1H3SHR6_9RHOB</name>
<dbReference type="Proteomes" id="UP000198914">
    <property type="component" value="Unassembled WGS sequence"/>
</dbReference>
<proteinExistence type="predicted"/>
<evidence type="ECO:0000313" key="2">
    <source>
        <dbReference type="Proteomes" id="UP000198914"/>
    </source>
</evidence>
<dbReference type="EMBL" id="FNPX01000012">
    <property type="protein sequence ID" value="SDZ37238.1"/>
    <property type="molecule type" value="Genomic_DNA"/>
</dbReference>